<dbReference type="InterPro" id="IPR046955">
    <property type="entry name" value="PHR1-like"/>
</dbReference>
<dbReference type="EMBL" id="JANAVB010012198">
    <property type="protein sequence ID" value="KAJ6836357.1"/>
    <property type="molecule type" value="Genomic_DNA"/>
</dbReference>
<proteinExistence type="predicted"/>
<dbReference type="PANTHER" id="PTHR31499">
    <property type="entry name" value="MYB FAMILY TRANSCRIPTION FACTOR PHL11"/>
    <property type="match status" value="1"/>
</dbReference>
<evidence type="ECO:0000256" key="5">
    <source>
        <dbReference type="SAM" id="MobiDB-lite"/>
    </source>
</evidence>
<dbReference type="InterPro" id="IPR001005">
    <property type="entry name" value="SANT/Myb"/>
</dbReference>
<feature type="region of interest" description="Disordered" evidence="5">
    <location>
        <begin position="254"/>
        <end position="278"/>
    </location>
</feature>
<reference evidence="8" key="2">
    <citation type="submission" date="2023-04" db="EMBL/GenBank/DDBJ databases">
        <authorList>
            <person name="Bruccoleri R.E."/>
            <person name="Oakeley E.J."/>
            <person name="Faust A.-M."/>
            <person name="Dessus-Babus S."/>
            <person name="Altorfer M."/>
            <person name="Burckhardt D."/>
            <person name="Oertli M."/>
            <person name="Naumann U."/>
            <person name="Petersen F."/>
            <person name="Wong J."/>
        </authorList>
    </citation>
    <scope>NUCLEOTIDE SEQUENCE</scope>
    <source>
        <strain evidence="8">GSM-AAB239-AS_SAM_17_03QT</strain>
        <tissue evidence="8">Leaf</tissue>
    </source>
</reference>
<feature type="region of interest" description="Disordered" evidence="5">
    <location>
        <begin position="348"/>
        <end position="373"/>
    </location>
</feature>
<evidence type="ECO:0000259" key="6">
    <source>
        <dbReference type="PROSITE" id="PS51294"/>
    </source>
</evidence>
<dbReference type="InterPro" id="IPR017930">
    <property type="entry name" value="Myb_dom"/>
</dbReference>
<evidence type="ECO:0000313" key="7">
    <source>
        <dbReference type="EMBL" id="KAJ6836357.1"/>
    </source>
</evidence>
<keyword evidence="4" id="KW-0539">Nucleus</keyword>
<feature type="compositionally biased region" description="Polar residues" evidence="5">
    <location>
        <begin position="356"/>
        <end position="373"/>
    </location>
</feature>
<dbReference type="Pfam" id="PF14379">
    <property type="entry name" value="Myb_CC_LHEQLE"/>
    <property type="match status" value="1"/>
</dbReference>
<reference evidence="8" key="1">
    <citation type="journal article" date="2023" name="GigaByte">
        <title>Genome assembly of the bearded iris, Iris pallida Lam.</title>
        <authorList>
            <person name="Bruccoleri R.E."/>
            <person name="Oakeley E.J."/>
            <person name="Faust A.M.E."/>
            <person name="Altorfer M."/>
            <person name="Dessus-Babus S."/>
            <person name="Burckhardt D."/>
            <person name="Oertli M."/>
            <person name="Naumann U."/>
            <person name="Petersen F."/>
            <person name="Wong J."/>
        </authorList>
    </citation>
    <scope>NUCLEOTIDE SEQUENCE</scope>
    <source>
        <strain evidence="8">GSM-AAB239-AS_SAM_17_03QT</strain>
    </source>
</reference>
<comment type="caution">
    <text evidence="8">The sequence shown here is derived from an EMBL/GenBank/DDBJ whole genome shotgun (WGS) entry which is preliminary data.</text>
</comment>
<evidence type="ECO:0000256" key="1">
    <source>
        <dbReference type="ARBA" id="ARBA00023015"/>
    </source>
</evidence>
<dbReference type="InterPro" id="IPR009057">
    <property type="entry name" value="Homeodomain-like_sf"/>
</dbReference>
<keyword evidence="1" id="KW-0805">Transcription regulation</keyword>
<sequence>MKNKKIRSCSSGDASFQFHNSFGIDIPVQLPQKQILYSNRPLVPTTMAPPPPDHTVPRCVGSTPAAFYAAECLMGFPQLDRQFDSLSQFSCSGTAPYRPSEPRFPIATCEQNNLVSRQSDTLESIVNFPLQQNCSPMFSHEMHKFLHKDSQSSSIGCNMQKKSLQDRNLCYWNEKRPLRPSPRVQPEVSEPSKTRIRWTQDLHEKFVESVNRLGGAEKATPKGILKQMHSEGLTIYHVKSHLQKYRIAKYMPETSIGKSERSTSSASSSEAEQLDPNTGMQITEALRIQLEVQKHLHEQLEVQRKLQMRIEEQGRKLQKMFEEQLKTEANIFKSENVLYSENSDIIFHNDDKNDRTVSSGEGSKNPQFQSKIS</sequence>
<dbReference type="FunFam" id="1.10.10.60:FF:000002">
    <property type="entry name" value="Myb family transcription factor"/>
    <property type="match status" value="1"/>
</dbReference>
<dbReference type="NCBIfam" id="TIGR01557">
    <property type="entry name" value="myb_SHAQKYF"/>
    <property type="match status" value="1"/>
</dbReference>
<keyword evidence="9" id="KW-1185">Reference proteome</keyword>
<organism evidence="8 9">
    <name type="scientific">Iris pallida</name>
    <name type="common">Sweet iris</name>
    <dbReference type="NCBI Taxonomy" id="29817"/>
    <lineage>
        <taxon>Eukaryota</taxon>
        <taxon>Viridiplantae</taxon>
        <taxon>Streptophyta</taxon>
        <taxon>Embryophyta</taxon>
        <taxon>Tracheophyta</taxon>
        <taxon>Spermatophyta</taxon>
        <taxon>Magnoliopsida</taxon>
        <taxon>Liliopsida</taxon>
        <taxon>Asparagales</taxon>
        <taxon>Iridaceae</taxon>
        <taxon>Iridoideae</taxon>
        <taxon>Irideae</taxon>
        <taxon>Iris</taxon>
    </lineage>
</organism>
<dbReference type="InterPro" id="IPR025756">
    <property type="entry name" value="Myb_CC_LHEQLE"/>
</dbReference>
<evidence type="ECO:0000313" key="8">
    <source>
        <dbReference type="EMBL" id="KAJ6850285.1"/>
    </source>
</evidence>
<keyword evidence="2" id="KW-0238">DNA-binding</keyword>
<dbReference type="SUPFAM" id="SSF46689">
    <property type="entry name" value="Homeodomain-like"/>
    <property type="match status" value="1"/>
</dbReference>
<feature type="compositionally biased region" description="Low complexity" evidence="5">
    <location>
        <begin position="262"/>
        <end position="271"/>
    </location>
</feature>
<feature type="domain" description="HTH myb-type" evidence="6">
    <location>
        <begin position="190"/>
        <end position="250"/>
    </location>
</feature>
<dbReference type="PANTHER" id="PTHR31499:SF80">
    <property type="entry name" value="HTH MYB-TYPE DOMAIN-CONTAINING PROTEIN"/>
    <property type="match status" value="1"/>
</dbReference>
<dbReference type="PROSITE" id="PS51294">
    <property type="entry name" value="HTH_MYB"/>
    <property type="match status" value="1"/>
</dbReference>
<dbReference type="AlphaFoldDB" id="A0AAX6ID35"/>
<dbReference type="GO" id="GO:0003700">
    <property type="term" value="F:DNA-binding transcription factor activity"/>
    <property type="evidence" value="ECO:0007669"/>
    <property type="project" value="InterPro"/>
</dbReference>
<evidence type="ECO:0000256" key="3">
    <source>
        <dbReference type="ARBA" id="ARBA00023163"/>
    </source>
</evidence>
<dbReference type="Proteomes" id="UP001140949">
    <property type="component" value="Unassembled WGS sequence"/>
</dbReference>
<dbReference type="EMBL" id="JANAVB010003015">
    <property type="protein sequence ID" value="KAJ6850285.1"/>
    <property type="molecule type" value="Genomic_DNA"/>
</dbReference>
<gene>
    <name evidence="8" type="ORF">M6B38_265630</name>
    <name evidence="7" type="ORF">M6B38_328155</name>
</gene>
<accession>A0AAX6ID35</accession>
<keyword evidence="3" id="KW-0804">Transcription</keyword>
<dbReference type="InterPro" id="IPR006447">
    <property type="entry name" value="Myb_dom_plants"/>
</dbReference>
<name>A0AAX6ID35_IRIPA</name>
<protein>
    <submittedName>
        <fullName evidence="8">Protein PHOSPHATE STARVATION RESPONSE 1-like isoform X1</fullName>
    </submittedName>
</protein>
<dbReference type="GO" id="GO:0003677">
    <property type="term" value="F:DNA binding"/>
    <property type="evidence" value="ECO:0007669"/>
    <property type="project" value="UniProtKB-KW"/>
</dbReference>
<evidence type="ECO:0000313" key="9">
    <source>
        <dbReference type="Proteomes" id="UP001140949"/>
    </source>
</evidence>
<dbReference type="Gene3D" id="1.10.10.60">
    <property type="entry name" value="Homeodomain-like"/>
    <property type="match status" value="1"/>
</dbReference>
<evidence type="ECO:0000256" key="2">
    <source>
        <dbReference type="ARBA" id="ARBA00023125"/>
    </source>
</evidence>
<evidence type="ECO:0000256" key="4">
    <source>
        <dbReference type="ARBA" id="ARBA00023242"/>
    </source>
</evidence>
<dbReference type="Pfam" id="PF00249">
    <property type="entry name" value="Myb_DNA-binding"/>
    <property type="match status" value="1"/>
</dbReference>